<evidence type="ECO:0000259" key="2">
    <source>
        <dbReference type="Pfam" id="PF00296"/>
    </source>
</evidence>
<dbReference type="Gene3D" id="3.20.20.30">
    <property type="entry name" value="Luciferase-like domain"/>
    <property type="match status" value="1"/>
</dbReference>
<gene>
    <name evidence="3" type="ORF">HNR11_002146</name>
</gene>
<dbReference type="Proteomes" id="UP000560069">
    <property type="component" value="Unassembled WGS sequence"/>
</dbReference>
<evidence type="ECO:0000256" key="1">
    <source>
        <dbReference type="ARBA" id="ARBA00007789"/>
    </source>
</evidence>
<dbReference type="AlphaFoldDB" id="A0A7Z0EB26"/>
<dbReference type="InterPro" id="IPR019949">
    <property type="entry name" value="CmoO-like"/>
</dbReference>
<reference evidence="3 4" key="1">
    <citation type="submission" date="2020-07" db="EMBL/GenBank/DDBJ databases">
        <title>Sequencing the genomes of 1000 actinobacteria strains.</title>
        <authorList>
            <person name="Klenk H.-P."/>
        </authorList>
    </citation>
    <scope>NUCLEOTIDE SEQUENCE [LARGE SCALE GENOMIC DNA]</scope>
    <source>
        <strain evidence="3 4">DSM 15664</strain>
    </source>
</reference>
<dbReference type="PANTHER" id="PTHR30137:SF6">
    <property type="entry name" value="LUCIFERASE-LIKE MONOOXYGENASE"/>
    <property type="match status" value="1"/>
</dbReference>
<dbReference type="NCBIfam" id="TIGR03558">
    <property type="entry name" value="oxido_grp_1"/>
    <property type="match status" value="1"/>
</dbReference>
<dbReference type="EMBL" id="JACCFQ010000001">
    <property type="protein sequence ID" value="NYJ17612.1"/>
    <property type="molecule type" value="Genomic_DNA"/>
</dbReference>
<sequence length="348" mass="37244">MANTASRPLSLLDLAFVRPPETVADGIARSVRLAKTADALGYTRIWFAEHHNMPNIASSATALLIQHVAAATENVRVGSGGIMLPNHAPLMIAEQFGTLETLYPGRIDLGLGRAPGTDGATMRALRRDGTEADRFQSDVMELSGYLTGYSRIPGVNAYPGRGTEVPLYILGSSLFGAQLAAQLGLPYAFASHFAPQMLNQAAHVYREHFDASNSLQGPGAKPHFIAAANVIAHDDAETAQAQKTLAENAWIKNHLGRNRQITDEDVVILRDHPAGQQVLSMLSRAAVGTQEEVVSWLDAFAEEVQADELMLVNLAPEESVQHRTLELLAPSMADPQTADAASAAAQLA</sequence>
<dbReference type="GO" id="GO:0016705">
    <property type="term" value="F:oxidoreductase activity, acting on paired donors, with incorporation or reduction of molecular oxygen"/>
    <property type="evidence" value="ECO:0007669"/>
    <property type="project" value="InterPro"/>
</dbReference>
<keyword evidence="4" id="KW-1185">Reference proteome</keyword>
<proteinExistence type="predicted"/>
<evidence type="ECO:0000313" key="3">
    <source>
        <dbReference type="EMBL" id="NYJ17612.1"/>
    </source>
</evidence>
<dbReference type="PANTHER" id="PTHR30137">
    <property type="entry name" value="LUCIFERASE-LIKE MONOOXYGENASE"/>
    <property type="match status" value="1"/>
</dbReference>
<comment type="caution">
    <text evidence="3">The sequence shown here is derived from an EMBL/GenBank/DDBJ whole genome shotgun (WGS) entry which is preliminary data.</text>
</comment>
<name>A0A7Z0EB26_9MICC</name>
<organism evidence="3 4">
    <name type="scientific">Nesterenkonia sandarakina</name>
    <dbReference type="NCBI Taxonomy" id="272918"/>
    <lineage>
        <taxon>Bacteria</taxon>
        <taxon>Bacillati</taxon>
        <taxon>Actinomycetota</taxon>
        <taxon>Actinomycetes</taxon>
        <taxon>Micrococcales</taxon>
        <taxon>Micrococcaceae</taxon>
        <taxon>Nesterenkonia</taxon>
    </lineage>
</organism>
<evidence type="ECO:0000313" key="4">
    <source>
        <dbReference type="Proteomes" id="UP000560069"/>
    </source>
</evidence>
<dbReference type="InterPro" id="IPR036661">
    <property type="entry name" value="Luciferase-like_sf"/>
</dbReference>
<feature type="domain" description="Luciferase-like" evidence="2">
    <location>
        <begin position="21"/>
        <end position="302"/>
    </location>
</feature>
<dbReference type="GO" id="GO:0005829">
    <property type="term" value="C:cytosol"/>
    <property type="evidence" value="ECO:0007669"/>
    <property type="project" value="TreeGrafter"/>
</dbReference>
<accession>A0A7Z0EB26</accession>
<dbReference type="RefSeq" id="WP_179442272.1">
    <property type="nucleotide sequence ID" value="NZ_BAAALK010000002.1"/>
</dbReference>
<dbReference type="Pfam" id="PF00296">
    <property type="entry name" value="Bac_luciferase"/>
    <property type="match status" value="1"/>
</dbReference>
<dbReference type="InterPro" id="IPR050766">
    <property type="entry name" value="Bact_Lucif_Oxidored"/>
</dbReference>
<dbReference type="InterPro" id="IPR011251">
    <property type="entry name" value="Luciferase-like_dom"/>
</dbReference>
<protein>
    <submittedName>
        <fullName evidence="3">Luciferase family oxidoreductase group 1</fullName>
    </submittedName>
</protein>
<dbReference type="SUPFAM" id="SSF51679">
    <property type="entry name" value="Bacterial luciferase-like"/>
    <property type="match status" value="1"/>
</dbReference>
<comment type="similarity">
    <text evidence="1">To bacterial alkanal monooxygenase alpha and beta chains.</text>
</comment>